<proteinExistence type="predicted"/>
<dbReference type="Proteomes" id="UP000013261">
    <property type="component" value="Unassembled WGS sequence"/>
</dbReference>
<dbReference type="HOGENOM" id="CLU_417927_0_0_6"/>
<comment type="caution">
    <text evidence="1">The sequence shown here is derived from an EMBL/GenBank/DDBJ whole genome shotgun (WGS) entry which is preliminary data.</text>
</comment>
<evidence type="ECO:0000313" key="1">
    <source>
        <dbReference type="EMBL" id="ENW93361.1"/>
    </source>
</evidence>
<keyword evidence="2" id="KW-1185">Reference proteome</keyword>
<gene>
    <name evidence="1" type="ORF">F904_01485</name>
</gene>
<protein>
    <submittedName>
        <fullName evidence="1">Uncharacterized protein</fullName>
    </submittedName>
</protein>
<dbReference type="PATRIC" id="fig|1217703.3.peg.1427"/>
<reference evidence="1 2" key="1">
    <citation type="submission" date="2013-02" db="EMBL/GenBank/DDBJ databases">
        <title>The Genome Sequence of Acinetobacter sp. ANC 4105.</title>
        <authorList>
            <consortium name="The Broad Institute Genome Sequencing Platform"/>
            <consortium name="The Broad Institute Genome Sequencing Center for Infectious Disease"/>
            <person name="Cerqueira G."/>
            <person name="Feldgarden M."/>
            <person name="Courvalin P."/>
            <person name="Perichon B."/>
            <person name="Grillot-Courvalin C."/>
            <person name="Clermont D."/>
            <person name="Rocha E."/>
            <person name="Yoon E.-J."/>
            <person name="Nemec A."/>
            <person name="Walker B."/>
            <person name="Young S.K."/>
            <person name="Zeng Q."/>
            <person name="Gargeya S."/>
            <person name="Fitzgerald M."/>
            <person name="Haas B."/>
            <person name="Abouelleil A."/>
            <person name="Alvarado L."/>
            <person name="Arachchi H.M."/>
            <person name="Berlin A.M."/>
            <person name="Chapman S.B."/>
            <person name="Dewar J."/>
            <person name="Goldberg J."/>
            <person name="Griggs A."/>
            <person name="Gujja S."/>
            <person name="Hansen M."/>
            <person name="Howarth C."/>
            <person name="Imamovic A."/>
            <person name="Larimer J."/>
            <person name="McCowan C."/>
            <person name="Murphy C."/>
            <person name="Neiman D."/>
            <person name="Pearson M."/>
            <person name="Priest M."/>
            <person name="Roberts A."/>
            <person name="Saif S."/>
            <person name="Shea T."/>
            <person name="Sisk P."/>
            <person name="Sykes S."/>
            <person name="Wortman J."/>
            <person name="Nusbaum C."/>
            <person name="Birren B."/>
        </authorList>
    </citation>
    <scope>NUCLEOTIDE SEQUENCE [LARGE SCALE GENOMIC DNA]</scope>
    <source>
        <strain evidence="1 2">ANC 4105</strain>
    </source>
</reference>
<name>N9MRH0_9GAMM</name>
<accession>N9MRH0</accession>
<sequence length="638" mass="73813">MSQDFIVLKIVSNLVGKQNYGQVINTIYREIMPLSLCHAGWGAGYYILIHKEHKYSFKDDNFSITPVDPKDLKLHHSAKLLIGALPCMLEHLQSSEGAGLYYLSDVESIRGTDVIIAFEIKLEWEQQHLVLKVDGITFTPISYHTNAQGELYGDCTHLPRFKFDNWSQALNRSKYGEFIQKAHRSKRMKSEVVSLDTKNPSKFWNTKAGTLALFMSDVEKYLDKYISIQFQQLNPEYRIRFKDTNVKKTYQAIDELLQQKSINLINLTKVDIAPLEAAFIADGMDVQLSSEIVENAFNLAIHHSKVFYEDSGQIDPYQQLRTKDTIIIQSAYPETLLMNGGLVKTAYEACKKELLVKWEVISRRLKLLTPVGNWLFIVYKKPKNSEESYFSVISHQGELTFAKFNSVDVEEYLLDLPRLMNDKEQLIVNLDTQEAYLIEETNYIALPNFADLAQVMKELDVGYDKGIQREWITEFLNLLKQDLINLKNKELVMTKLNDLLKQNPFLEIFGKKEIFGNQPNKITYKGSMQSFFDWVALEKGLRLGASLKAQDSGYIEASLGLFYSEEEKLYFVGDKDNVKSVPKFCRIRRIITDADEVPNELLKMMEAFHIRHKQPTVYPFPFKHLREFFKLDNYDKGM</sequence>
<dbReference type="EMBL" id="APRL01000012">
    <property type="protein sequence ID" value="ENW93361.1"/>
    <property type="molecule type" value="Genomic_DNA"/>
</dbReference>
<evidence type="ECO:0000313" key="2">
    <source>
        <dbReference type="Proteomes" id="UP000013261"/>
    </source>
</evidence>
<dbReference type="eggNOG" id="ENOG50303FR">
    <property type="taxonomic scope" value="Bacteria"/>
</dbReference>
<organism evidence="1 2">
    <name type="scientific">Acinetobacter dispersus</name>
    <dbReference type="NCBI Taxonomy" id="70348"/>
    <lineage>
        <taxon>Bacteria</taxon>
        <taxon>Pseudomonadati</taxon>
        <taxon>Pseudomonadota</taxon>
        <taxon>Gammaproteobacteria</taxon>
        <taxon>Moraxellales</taxon>
        <taxon>Moraxellaceae</taxon>
        <taxon>Acinetobacter</taxon>
    </lineage>
</organism>
<dbReference type="AlphaFoldDB" id="N9MRH0"/>